<gene>
    <name evidence="2" type="ORF">B0T11DRAFT_289253</name>
</gene>
<dbReference type="OrthoDB" id="10045821at2759"/>
<dbReference type="EMBL" id="JAGPXD010000006">
    <property type="protein sequence ID" value="KAH7349463.1"/>
    <property type="molecule type" value="Genomic_DNA"/>
</dbReference>
<name>A0A8K0T6T1_9PEZI</name>
<keyword evidence="3" id="KW-1185">Reference proteome</keyword>
<reference evidence="2" key="1">
    <citation type="journal article" date="2021" name="Nat. Commun.">
        <title>Genetic determinants of endophytism in the Arabidopsis root mycobiome.</title>
        <authorList>
            <person name="Mesny F."/>
            <person name="Miyauchi S."/>
            <person name="Thiergart T."/>
            <person name="Pickel B."/>
            <person name="Atanasova L."/>
            <person name="Karlsson M."/>
            <person name="Huettel B."/>
            <person name="Barry K.W."/>
            <person name="Haridas S."/>
            <person name="Chen C."/>
            <person name="Bauer D."/>
            <person name="Andreopoulos W."/>
            <person name="Pangilinan J."/>
            <person name="LaButti K."/>
            <person name="Riley R."/>
            <person name="Lipzen A."/>
            <person name="Clum A."/>
            <person name="Drula E."/>
            <person name="Henrissat B."/>
            <person name="Kohler A."/>
            <person name="Grigoriev I.V."/>
            <person name="Martin F.M."/>
            <person name="Hacquard S."/>
        </authorList>
    </citation>
    <scope>NUCLEOTIDE SEQUENCE</scope>
    <source>
        <strain evidence="2">MPI-CAGE-AT-0016</strain>
    </source>
</reference>
<dbReference type="Proteomes" id="UP000813385">
    <property type="component" value="Unassembled WGS sequence"/>
</dbReference>
<feature type="region of interest" description="Disordered" evidence="1">
    <location>
        <begin position="51"/>
        <end position="74"/>
    </location>
</feature>
<evidence type="ECO:0000313" key="3">
    <source>
        <dbReference type="Proteomes" id="UP000813385"/>
    </source>
</evidence>
<accession>A0A8K0T6T1</accession>
<evidence type="ECO:0000313" key="2">
    <source>
        <dbReference type="EMBL" id="KAH7349463.1"/>
    </source>
</evidence>
<dbReference type="AlphaFoldDB" id="A0A8K0T6T1"/>
<comment type="caution">
    <text evidence="2">The sequence shown here is derived from an EMBL/GenBank/DDBJ whole genome shotgun (WGS) entry which is preliminary data.</text>
</comment>
<sequence length="74" mass="8341">MKLQTREHDKRSIPILNQYGTPEMLDWLLSKAGTVPDQVAVQWLVGAMRRSPSGWSRGRTGRSRLRSTSSLNCA</sequence>
<protein>
    <submittedName>
        <fullName evidence="2">Uncharacterized protein</fullName>
    </submittedName>
</protein>
<proteinExistence type="predicted"/>
<evidence type="ECO:0000256" key="1">
    <source>
        <dbReference type="SAM" id="MobiDB-lite"/>
    </source>
</evidence>
<organism evidence="2 3">
    <name type="scientific">Plectosphaerella cucumerina</name>
    <dbReference type="NCBI Taxonomy" id="40658"/>
    <lineage>
        <taxon>Eukaryota</taxon>
        <taxon>Fungi</taxon>
        <taxon>Dikarya</taxon>
        <taxon>Ascomycota</taxon>
        <taxon>Pezizomycotina</taxon>
        <taxon>Sordariomycetes</taxon>
        <taxon>Hypocreomycetidae</taxon>
        <taxon>Glomerellales</taxon>
        <taxon>Plectosphaerellaceae</taxon>
        <taxon>Plectosphaerella</taxon>
    </lineage>
</organism>